<proteinExistence type="predicted"/>
<feature type="region of interest" description="Disordered" evidence="1">
    <location>
        <begin position="46"/>
        <end position="93"/>
    </location>
</feature>
<evidence type="ECO:0000313" key="2">
    <source>
        <dbReference type="EMBL" id="KAB1215769.1"/>
    </source>
</evidence>
<dbReference type="EMBL" id="RXIC02000022">
    <property type="protein sequence ID" value="KAB1215769.1"/>
    <property type="molecule type" value="Genomic_DNA"/>
</dbReference>
<evidence type="ECO:0000256" key="1">
    <source>
        <dbReference type="SAM" id="MobiDB-lite"/>
    </source>
</evidence>
<comment type="caution">
    <text evidence="2">The sequence shown here is derived from an EMBL/GenBank/DDBJ whole genome shotgun (WGS) entry which is preliminary data.</text>
</comment>
<keyword evidence="3" id="KW-1185">Reference proteome</keyword>
<organism evidence="2 3">
    <name type="scientific">Morella rubra</name>
    <name type="common">Chinese bayberry</name>
    <dbReference type="NCBI Taxonomy" id="262757"/>
    <lineage>
        <taxon>Eukaryota</taxon>
        <taxon>Viridiplantae</taxon>
        <taxon>Streptophyta</taxon>
        <taxon>Embryophyta</taxon>
        <taxon>Tracheophyta</taxon>
        <taxon>Spermatophyta</taxon>
        <taxon>Magnoliopsida</taxon>
        <taxon>eudicotyledons</taxon>
        <taxon>Gunneridae</taxon>
        <taxon>Pentapetalae</taxon>
        <taxon>rosids</taxon>
        <taxon>fabids</taxon>
        <taxon>Fagales</taxon>
        <taxon>Myricaceae</taxon>
        <taxon>Morella</taxon>
    </lineage>
</organism>
<name>A0A6A1VS86_9ROSI</name>
<dbReference type="Proteomes" id="UP000516437">
    <property type="component" value="Chromosome 4"/>
</dbReference>
<evidence type="ECO:0000313" key="3">
    <source>
        <dbReference type="Proteomes" id="UP000516437"/>
    </source>
</evidence>
<feature type="compositionally biased region" description="Polar residues" evidence="1">
    <location>
        <begin position="62"/>
        <end position="84"/>
    </location>
</feature>
<protein>
    <submittedName>
        <fullName evidence="2">Uncharacterized protein</fullName>
    </submittedName>
</protein>
<accession>A0A6A1VS86</accession>
<sequence>MITVESKLYDTNGRSLPPPTCCININILKSITVTTRRMLAGFGQKHSEKGGIAAQLPPAESATPTGCNSDNTPRGNNSDTTLVGYNSDAIRNY</sequence>
<gene>
    <name evidence="2" type="ORF">CJ030_MR4G003031</name>
</gene>
<reference evidence="2 3" key="1">
    <citation type="journal article" date="2019" name="Plant Biotechnol. J.">
        <title>The red bayberry genome and genetic basis of sex determination.</title>
        <authorList>
            <person name="Jia H.M."/>
            <person name="Jia H.J."/>
            <person name="Cai Q.L."/>
            <person name="Wang Y."/>
            <person name="Zhao H.B."/>
            <person name="Yang W.F."/>
            <person name="Wang G.Y."/>
            <person name="Li Y.H."/>
            <person name="Zhan D.L."/>
            <person name="Shen Y.T."/>
            <person name="Niu Q.F."/>
            <person name="Chang L."/>
            <person name="Qiu J."/>
            <person name="Zhao L."/>
            <person name="Xie H.B."/>
            <person name="Fu W.Y."/>
            <person name="Jin J."/>
            <person name="Li X.W."/>
            <person name="Jiao Y."/>
            <person name="Zhou C.C."/>
            <person name="Tu T."/>
            <person name="Chai C.Y."/>
            <person name="Gao J.L."/>
            <person name="Fan L.J."/>
            <person name="van de Weg E."/>
            <person name="Wang J.Y."/>
            <person name="Gao Z.S."/>
        </authorList>
    </citation>
    <scope>NUCLEOTIDE SEQUENCE [LARGE SCALE GENOMIC DNA]</scope>
    <source>
        <tissue evidence="2">Leaves</tissue>
    </source>
</reference>
<dbReference type="AlphaFoldDB" id="A0A6A1VS86"/>